<name>A0A067RIL8_ZOONE</name>
<dbReference type="Proteomes" id="UP000027135">
    <property type="component" value="Unassembled WGS sequence"/>
</dbReference>
<reference evidence="1 2" key="1">
    <citation type="journal article" date="2014" name="Nat. Commun.">
        <title>Molecular traces of alternative social organization in a termite genome.</title>
        <authorList>
            <person name="Terrapon N."/>
            <person name="Li C."/>
            <person name="Robertson H.M."/>
            <person name="Ji L."/>
            <person name="Meng X."/>
            <person name="Booth W."/>
            <person name="Chen Z."/>
            <person name="Childers C.P."/>
            <person name="Glastad K.M."/>
            <person name="Gokhale K."/>
            <person name="Gowin J."/>
            <person name="Gronenberg W."/>
            <person name="Hermansen R.A."/>
            <person name="Hu H."/>
            <person name="Hunt B.G."/>
            <person name="Huylmans A.K."/>
            <person name="Khalil S.M."/>
            <person name="Mitchell R.D."/>
            <person name="Munoz-Torres M.C."/>
            <person name="Mustard J.A."/>
            <person name="Pan H."/>
            <person name="Reese J.T."/>
            <person name="Scharf M.E."/>
            <person name="Sun F."/>
            <person name="Vogel H."/>
            <person name="Xiao J."/>
            <person name="Yang W."/>
            <person name="Yang Z."/>
            <person name="Yang Z."/>
            <person name="Zhou J."/>
            <person name="Zhu J."/>
            <person name="Brent C.S."/>
            <person name="Elsik C.G."/>
            <person name="Goodisman M.A."/>
            <person name="Liberles D.A."/>
            <person name="Roe R.M."/>
            <person name="Vargo E.L."/>
            <person name="Vilcinskas A."/>
            <person name="Wang J."/>
            <person name="Bornberg-Bauer E."/>
            <person name="Korb J."/>
            <person name="Zhang G."/>
            <person name="Liebig J."/>
        </authorList>
    </citation>
    <scope>NUCLEOTIDE SEQUENCE [LARGE SCALE GENOMIC DNA]</scope>
    <source>
        <tissue evidence="1">Whole organism</tissue>
    </source>
</reference>
<sequence length="69" mass="8028">MTHHSPIRTPSTEWNVSLEIMDCQIDFDETYVDTKPSEMINSKSAITGLCPHRTVVSWRVQFFRCNLNL</sequence>
<protein>
    <submittedName>
        <fullName evidence="1">Uncharacterized protein</fullName>
    </submittedName>
</protein>
<keyword evidence="2" id="KW-1185">Reference proteome</keyword>
<gene>
    <name evidence="1" type="ORF">L798_05184</name>
</gene>
<dbReference type="EMBL" id="KK852609">
    <property type="protein sequence ID" value="KDR20296.1"/>
    <property type="molecule type" value="Genomic_DNA"/>
</dbReference>
<dbReference type="InParanoid" id="A0A067RIL8"/>
<evidence type="ECO:0000313" key="2">
    <source>
        <dbReference type="Proteomes" id="UP000027135"/>
    </source>
</evidence>
<evidence type="ECO:0000313" key="1">
    <source>
        <dbReference type="EMBL" id="KDR20296.1"/>
    </source>
</evidence>
<organism evidence="1 2">
    <name type="scientific">Zootermopsis nevadensis</name>
    <name type="common">Dampwood termite</name>
    <dbReference type="NCBI Taxonomy" id="136037"/>
    <lineage>
        <taxon>Eukaryota</taxon>
        <taxon>Metazoa</taxon>
        <taxon>Ecdysozoa</taxon>
        <taxon>Arthropoda</taxon>
        <taxon>Hexapoda</taxon>
        <taxon>Insecta</taxon>
        <taxon>Pterygota</taxon>
        <taxon>Neoptera</taxon>
        <taxon>Polyneoptera</taxon>
        <taxon>Dictyoptera</taxon>
        <taxon>Blattodea</taxon>
        <taxon>Blattoidea</taxon>
        <taxon>Termitoidae</taxon>
        <taxon>Termopsidae</taxon>
        <taxon>Zootermopsis</taxon>
    </lineage>
</organism>
<proteinExistence type="predicted"/>
<dbReference type="AlphaFoldDB" id="A0A067RIL8"/>
<accession>A0A067RIL8</accession>